<dbReference type="Gene3D" id="3.30.70.360">
    <property type="match status" value="1"/>
</dbReference>
<dbReference type="RefSeq" id="WP_354009777.1">
    <property type="nucleotide sequence ID" value="NZ_JBEWTA010000001.1"/>
</dbReference>
<name>A0ABV2SDQ1_9GAMM</name>
<keyword evidence="5 7" id="KW-0862">Zinc</keyword>
<keyword evidence="3 7" id="KW-0479">Metal-binding</keyword>
<dbReference type="Proteomes" id="UP001549366">
    <property type="component" value="Unassembled WGS sequence"/>
</dbReference>
<sequence>MSKLLDRFLNYVQFDTQSNPGFDTVPSTSKQFELAKFLKTELETLGLSDISLDDNCYLMARLPSNTEQPVTPIGFVAHMDTAFDYSGENVKPQIIKNYDGKAIALGTTLTLSPAEFPELDTCLGKTLITTDGTTLLGADNKAGIAEILTAIEYLIEHPEIKHGDICIGFTPDEEIGRGANHFDVEQFGAEFAYTIDGGPVGELQFENFNAAQAQITVHGKSVHPGHSKNKMVNAMLIAAEFIDSMPKDETPATTDEYQGFFHLNSMDSSISETFMHWLIRDFDKDGLERRKALIENRVAQFNEQHGDGTLTLEIKDNYRNMREMVEPRQEIIELAKCAMEASEVKPLIKPIRGGTDGARLSFKGLPCPNVFTGGYNFHGPYEFIALEDMEKAVEVIVNIARLAVK</sequence>
<dbReference type="NCBIfam" id="TIGR01882">
    <property type="entry name" value="peptidase-T"/>
    <property type="match status" value="1"/>
</dbReference>
<dbReference type="PANTHER" id="PTHR42994">
    <property type="entry name" value="PEPTIDASE T"/>
    <property type="match status" value="1"/>
</dbReference>
<evidence type="ECO:0000256" key="2">
    <source>
        <dbReference type="ARBA" id="ARBA00022670"/>
    </source>
</evidence>
<dbReference type="Gene3D" id="3.40.630.10">
    <property type="entry name" value="Zn peptidases"/>
    <property type="match status" value="1"/>
</dbReference>
<proteinExistence type="inferred from homology"/>
<feature type="binding site" evidence="7">
    <location>
        <position position="378"/>
    </location>
    <ligand>
        <name>Zn(2+)</name>
        <dbReference type="ChEBI" id="CHEBI:29105"/>
        <label>2</label>
    </ligand>
</feature>
<keyword evidence="7" id="KW-0963">Cytoplasm</keyword>
<feature type="active site" evidence="7">
    <location>
        <position position="80"/>
    </location>
</feature>
<keyword evidence="10" id="KW-1185">Reference proteome</keyword>
<comment type="caution">
    <text evidence="9">The sequence shown here is derived from an EMBL/GenBank/DDBJ whole genome shotgun (WGS) entry which is preliminary data.</text>
</comment>
<evidence type="ECO:0000313" key="10">
    <source>
        <dbReference type="Proteomes" id="UP001549366"/>
    </source>
</evidence>
<keyword evidence="7 9" id="KW-0031">Aminopeptidase</keyword>
<feature type="binding site" evidence="7">
    <location>
        <position position="78"/>
    </location>
    <ligand>
        <name>Zn(2+)</name>
        <dbReference type="ChEBI" id="CHEBI:29105"/>
        <label>1</label>
    </ligand>
</feature>
<dbReference type="EC" id="3.4.11.4" evidence="7"/>
<feature type="binding site" evidence="7">
    <location>
        <position position="196"/>
    </location>
    <ligand>
        <name>Zn(2+)</name>
        <dbReference type="ChEBI" id="CHEBI:29105"/>
        <label>1</label>
    </ligand>
</feature>
<dbReference type="InterPro" id="IPR001261">
    <property type="entry name" value="ArgE/DapE_CS"/>
</dbReference>
<dbReference type="NCBIfam" id="NF009920">
    <property type="entry name" value="PRK13381.1"/>
    <property type="match status" value="1"/>
</dbReference>
<evidence type="ECO:0000259" key="8">
    <source>
        <dbReference type="Pfam" id="PF07687"/>
    </source>
</evidence>
<comment type="subcellular location">
    <subcellularLocation>
        <location evidence="7">Cytoplasm</location>
    </subcellularLocation>
</comment>
<feature type="active site" description="Proton acceptor" evidence="7">
    <location>
        <position position="173"/>
    </location>
</feature>
<dbReference type="Pfam" id="PF07687">
    <property type="entry name" value="M20_dimer"/>
    <property type="match status" value="1"/>
</dbReference>
<dbReference type="PANTHER" id="PTHR42994:SF1">
    <property type="entry name" value="PEPTIDASE T"/>
    <property type="match status" value="1"/>
</dbReference>
<dbReference type="InterPro" id="IPR002933">
    <property type="entry name" value="Peptidase_M20"/>
</dbReference>
<evidence type="ECO:0000256" key="3">
    <source>
        <dbReference type="ARBA" id="ARBA00022723"/>
    </source>
</evidence>
<dbReference type="CDD" id="cd03892">
    <property type="entry name" value="M20_peptT"/>
    <property type="match status" value="1"/>
</dbReference>
<feature type="binding site" evidence="7">
    <location>
        <position position="139"/>
    </location>
    <ligand>
        <name>Zn(2+)</name>
        <dbReference type="ChEBI" id="CHEBI:29105"/>
        <label>2</label>
    </ligand>
</feature>
<keyword evidence="4 7" id="KW-0378">Hydrolase</keyword>
<feature type="domain" description="Peptidase M20 dimerisation" evidence="8">
    <location>
        <begin position="206"/>
        <end position="302"/>
    </location>
</feature>
<feature type="binding site" evidence="7">
    <location>
        <position position="139"/>
    </location>
    <ligand>
        <name>Zn(2+)</name>
        <dbReference type="ChEBI" id="CHEBI:29105"/>
        <label>1</label>
    </ligand>
</feature>
<keyword evidence="6 7" id="KW-0482">Metalloprotease</keyword>
<dbReference type="SUPFAM" id="SSF55031">
    <property type="entry name" value="Bacterial exopeptidase dimerisation domain"/>
    <property type="match status" value="1"/>
</dbReference>
<dbReference type="PROSITE" id="PS00758">
    <property type="entry name" value="ARGE_DAPE_CPG2_1"/>
    <property type="match status" value="1"/>
</dbReference>
<evidence type="ECO:0000256" key="6">
    <source>
        <dbReference type="ARBA" id="ARBA00023049"/>
    </source>
</evidence>
<dbReference type="InterPro" id="IPR010161">
    <property type="entry name" value="Peptidase_M20B"/>
</dbReference>
<gene>
    <name evidence="7" type="primary">pepT</name>
    <name evidence="9" type="ORF">V5J35_000533</name>
</gene>
<dbReference type="HAMAP" id="MF_00550">
    <property type="entry name" value="Aminopeptidase_M20"/>
    <property type="match status" value="1"/>
</dbReference>
<feature type="binding site" evidence="7">
    <location>
        <position position="174"/>
    </location>
    <ligand>
        <name>Zn(2+)</name>
        <dbReference type="ChEBI" id="CHEBI:29105"/>
        <label>2</label>
    </ligand>
</feature>
<accession>A0ABV2SDQ1</accession>
<reference evidence="9 10" key="1">
    <citation type="submission" date="2024-06" db="EMBL/GenBank/DDBJ databases">
        <title>Genomic Encyclopedia of Type Strains, Phase V (KMG-V): Genome sequencing to study the core and pangenomes of soil and plant-associated prokaryotes.</title>
        <authorList>
            <person name="Whitman W."/>
        </authorList>
    </citation>
    <scope>NUCLEOTIDE SEQUENCE [LARGE SCALE GENOMIC DNA]</scope>
    <source>
        <strain evidence="9 10">NE40</strain>
    </source>
</reference>
<dbReference type="InterPro" id="IPR036264">
    <property type="entry name" value="Bact_exopeptidase_dim_dom"/>
</dbReference>
<evidence type="ECO:0000256" key="5">
    <source>
        <dbReference type="ARBA" id="ARBA00022833"/>
    </source>
</evidence>
<dbReference type="SUPFAM" id="SSF53187">
    <property type="entry name" value="Zn-dependent exopeptidases"/>
    <property type="match status" value="1"/>
</dbReference>
<dbReference type="PROSITE" id="PS00759">
    <property type="entry name" value="ARGE_DAPE_CPG2_2"/>
    <property type="match status" value="1"/>
</dbReference>
<evidence type="ECO:0000256" key="7">
    <source>
        <dbReference type="HAMAP-Rule" id="MF_00550"/>
    </source>
</evidence>
<dbReference type="NCBIfam" id="NF003976">
    <property type="entry name" value="PRK05469.1"/>
    <property type="match status" value="1"/>
</dbReference>
<dbReference type="EMBL" id="JBEWTB010000002">
    <property type="protein sequence ID" value="MET4755341.1"/>
    <property type="molecule type" value="Genomic_DNA"/>
</dbReference>
<dbReference type="Pfam" id="PF01546">
    <property type="entry name" value="Peptidase_M20"/>
    <property type="match status" value="1"/>
</dbReference>
<comment type="function">
    <text evidence="7">Cleaves the N-terminal amino acid of tripeptides.</text>
</comment>
<comment type="catalytic activity">
    <reaction evidence="7">
        <text>Release of the N-terminal residue from a tripeptide.</text>
        <dbReference type="EC" id="3.4.11.4"/>
    </reaction>
</comment>
<organism evidence="9 10">
    <name type="scientific">Endozoicomonas lisbonensis</name>
    <dbReference type="NCBI Taxonomy" id="3120522"/>
    <lineage>
        <taxon>Bacteria</taxon>
        <taxon>Pseudomonadati</taxon>
        <taxon>Pseudomonadota</taxon>
        <taxon>Gammaproteobacteria</taxon>
        <taxon>Oceanospirillales</taxon>
        <taxon>Endozoicomonadaceae</taxon>
        <taxon>Endozoicomonas</taxon>
    </lineage>
</organism>
<comment type="cofactor">
    <cofactor evidence="7">
        <name>Zn(2+)</name>
        <dbReference type="ChEBI" id="CHEBI:29105"/>
    </cofactor>
    <text evidence="7">Binds 2 Zn(2+) ions per subunit.</text>
</comment>
<comment type="similarity">
    <text evidence="1 7">Belongs to the peptidase M20B family.</text>
</comment>
<protein>
    <recommendedName>
        <fullName evidence="7">Peptidase T</fullName>
        <ecNumber evidence="7">3.4.11.4</ecNumber>
    </recommendedName>
    <alternativeName>
        <fullName evidence="7">Aminotripeptidase</fullName>
        <shortName evidence="7">Tripeptidase</shortName>
    </alternativeName>
    <alternativeName>
        <fullName evidence="7">Tripeptide aminopeptidase</fullName>
    </alternativeName>
</protein>
<dbReference type="GO" id="GO:0045148">
    <property type="term" value="F:tripeptide aminopeptidase activity"/>
    <property type="evidence" value="ECO:0007669"/>
    <property type="project" value="UniProtKB-EC"/>
</dbReference>
<dbReference type="PIRSF" id="PIRSF037215">
    <property type="entry name" value="Peptidase_M20B"/>
    <property type="match status" value="1"/>
</dbReference>
<evidence type="ECO:0000313" key="9">
    <source>
        <dbReference type="EMBL" id="MET4755341.1"/>
    </source>
</evidence>
<evidence type="ECO:0000256" key="4">
    <source>
        <dbReference type="ARBA" id="ARBA00022801"/>
    </source>
</evidence>
<evidence type="ECO:0000256" key="1">
    <source>
        <dbReference type="ARBA" id="ARBA00009692"/>
    </source>
</evidence>
<keyword evidence="2 7" id="KW-0645">Protease</keyword>
<dbReference type="InterPro" id="IPR011650">
    <property type="entry name" value="Peptidase_M20_dimer"/>
</dbReference>